<reference evidence="3" key="1">
    <citation type="journal article" date="2019" name="Int. J. Syst. Evol. Microbiol.">
        <title>The Global Catalogue of Microorganisms (GCM) 10K type strain sequencing project: providing services to taxonomists for standard genome sequencing and annotation.</title>
        <authorList>
            <consortium name="The Broad Institute Genomics Platform"/>
            <consortium name="The Broad Institute Genome Sequencing Center for Infectious Disease"/>
            <person name="Wu L."/>
            <person name="Ma J."/>
        </authorList>
    </citation>
    <scope>NUCLEOTIDE SEQUENCE [LARGE SCALE GENOMIC DNA]</scope>
    <source>
        <strain evidence="3">CCUG 58412</strain>
    </source>
</reference>
<evidence type="ECO:0000256" key="1">
    <source>
        <dbReference type="SAM" id="SignalP"/>
    </source>
</evidence>
<evidence type="ECO:0000313" key="2">
    <source>
        <dbReference type="EMBL" id="MFD0913410.1"/>
    </source>
</evidence>
<dbReference type="EMBL" id="JBHTKB010000001">
    <property type="protein sequence ID" value="MFD0913410.1"/>
    <property type="molecule type" value="Genomic_DNA"/>
</dbReference>
<dbReference type="InterPro" id="IPR058248">
    <property type="entry name" value="Lxx211020-like"/>
</dbReference>
<dbReference type="Proteomes" id="UP001597128">
    <property type="component" value="Unassembled WGS sequence"/>
</dbReference>
<evidence type="ECO:0000313" key="3">
    <source>
        <dbReference type="Proteomes" id="UP001597128"/>
    </source>
</evidence>
<sequence>MKFNLKHVFVSVAMTCATTLAHAELKITDAWVKPTVPGQPVAAAYMNLSADQTVDLVRVLTPVAEKAEIHYMSMDGNIMRMKRLERLPLKAGQVVALKPGGFHLMLIGLNHQIKQGEVVPLTLVTQDAQGKKATIHIKVVAAAPTAPEPAADTHMHH</sequence>
<dbReference type="InterPro" id="IPR036182">
    <property type="entry name" value="PCuAC_sf"/>
</dbReference>
<organism evidence="2 3">
    <name type="scientific">Methylophilus luteus</name>
    <dbReference type="NCBI Taxonomy" id="640108"/>
    <lineage>
        <taxon>Bacteria</taxon>
        <taxon>Pseudomonadati</taxon>
        <taxon>Pseudomonadota</taxon>
        <taxon>Betaproteobacteria</taxon>
        <taxon>Nitrosomonadales</taxon>
        <taxon>Methylophilaceae</taxon>
        <taxon>Methylophilus</taxon>
    </lineage>
</organism>
<gene>
    <name evidence="2" type="ORF">ACFQ1Z_07620</name>
</gene>
<comment type="caution">
    <text evidence="2">The sequence shown here is derived from an EMBL/GenBank/DDBJ whole genome shotgun (WGS) entry which is preliminary data.</text>
</comment>
<keyword evidence="1" id="KW-0732">Signal</keyword>
<keyword evidence="3" id="KW-1185">Reference proteome</keyword>
<feature type="chain" id="PRO_5045299975" evidence="1">
    <location>
        <begin position="24"/>
        <end position="157"/>
    </location>
</feature>
<proteinExistence type="predicted"/>
<dbReference type="RefSeq" id="WP_379056761.1">
    <property type="nucleotide sequence ID" value="NZ_JBHTKB010000001.1"/>
</dbReference>
<dbReference type="SUPFAM" id="SSF110087">
    <property type="entry name" value="DR1885-like metal-binding protein"/>
    <property type="match status" value="1"/>
</dbReference>
<dbReference type="Pfam" id="PF04314">
    <property type="entry name" value="PCuAC"/>
    <property type="match status" value="1"/>
</dbReference>
<dbReference type="Gene3D" id="2.60.40.1890">
    <property type="entry name" value="PCu(A)C copper chaperone"/>
    <property type="match status" value="1"/>
</dbReference>
<accession>A0ABW3F7W2</accession>
<feature type="signal peptide" evidence="1">
    <location>
        <begin position="1"/>
        <end position="23"/>
    </location>
</feature>
<dbReference type="InterPro" id="IPR007410">
    <property type="entry name" value="LpqE-like"/>
</dbReference>
<name>A0ABW3F7W2_9PROT</name>
<dbReference type="PANTHER" id="PTHR36302">
    <property type="entry name" value="BLR7088 PROTEIN"/>
    <property type="match status" value="1"/>
</dbReference>
<protein>
    <submittedName>
        <fullName evidence="2">Copper chaperone PCu(A)C</fullName>
    </submittedName>
</protein>
<dbReference type="PANTHER" id="PTHR36302:SF1">
    <property type="entry name" value="COPPER CHAPERONE PCU(A)C"/>
    <property type="match status" value="1"/>
</dbReference>